<dbReference type="GO" id="GO:0016242">
    <property type="term" value="P:negative regulation of macroautophagy"/>
    <property type="evidence" value="ECO:0007669"/>
    <property type="project" value="TreeGrafter"/>
</dbReference>
<dbReference type="PANTHER" id="PTHR11139">
    <property type="entry name" value="ATAXIA TELANGIECTASIA MUTATED ATM -RELATED"/>
    <property type="match status" value="1"/>
</dbReference>
<dbReference type="GO" id="GO:0031929">
    <property type="term" value="P:TOR signaling"/>
    <property type="evidence" value="ECO:0007669"/>
    <property type="project" value="TreeGrafter"/>
</dbReference>
<sequence length="723" mass="82070">MHSMRCLAHLSSHANFSGCALNAMQCILRFLRKQGADTNMKCQALDTLCVFALRFPSVFSMFRQTVDTCVKSQKMAGLERYRTTLECISLVKSDPNTVAKQIELLLSSDYTKTTLVPGGGPWMIEPLSSSKSAVNSNSAGDLDLGSGQKKLQVNQAKLKKAWEASERSTSEEWIEWTRRLSVELLRESPSPALRACSALAQVYNPLAKGLFNAAFVSCWSALFQQNQFNLIYSLEIALRSAKTPPETLQTLLHLAEFMEHDDRVLPIGIRDLGDYAQRCHAYAKALHYKEMVFRNLPGACTEALISINNKLEQPEAAVGILHYVQHLQRRQYQLASSAPASKTIPEVNMLDFGVAAASLSQQQQIFHSYSSSFQRSTSETSLPKQQNNSLDEDRTSETPPPPDTIEDEMIEDGAIKLKETWFEKLGRWEEALTSYNEKLENVPEDTILTGKNLDNAMGKVRCLINLGEYDQLSEVANNVWPRVTSPDELEQMAPIFCESAWVCGDWEAMENFSRYIPEHNLNGYMLRAVLALQREDFQLSRLMINRGRELLGEHLGALVGESYNRAYRQIVTVQQFAELDEIYQYKEQVASGKFSAQELENIKLKLQRMWARRIRGCQENVAVWQNILGAHSLILSATEDMHTFIKFSTICRKSGRLRICLSTLQRLGVTDDTFTEFNRVDPNVSFAFIKYRWAMINKPSTLKFIVMQELFTENQCAIWKTEI</sequence>
<proteinExistence type="predicted"/>
<dbReference type="GO" id="GO:0005634">
    <property type="term" value="C:nucleus"/>
    <property type="evidence" value="ECO:0007669"/>
    <property type="project" value="TreeGrafter"/>
</dbReference>
<protein>
    <recommendedName>
        <fullName evidence="2">FAT domain-containing protein</fullName>
    </recommendedName>
</protein>
<dbReference type="GO" id="GO:0031931">
    <property type="term" value="C:TORC1 complex"/>
    <property type="evidence" value="ECO:0007669"/>
    <property type="project" value="TreeGrafter"/>
</dbReference>
<evidence type="ECO:0000259" key="2">
    <source>
        <dbReference type="PROSITE" id="PS51189"/>
    </source>
</evidence>
<reference evidence="3" key="1">
    <citation type="submission" date="2021-01" db="EMBL/GenBank/DDBJ databases">
        <authorList>
            <person name="Corre E."/>
            <person name="Pelletier E."/>
            <person name="Niang G."/>
            <person name="Scheremetjew M."/>
            <person name="Finn R."/>
            <person name="Kale V."/>
            <person name="Holt S."/>
            <person name="Cochrane G."/>
            <person name="Meng A."/>
            <person name="Brown T."/>
            <person name="Cohen L."/>
        </authorList>
    </citation>
    <scope>NUCLEOTIDE SEQUENCE</scope>
    <source>
        <strain evidence="3">NY070348D</strain>
    </source>
</reference>
<dbReference type="PANTHER" id="PTHR11139:SF9">
    <property type="entry name" value="SERINE_THREONINE-PROTEIN KINASE MTOR"/>
    <property type="match status" value="1"/>
</dbReference>
<dbReference type="GO" id="GO:0005737">
    <property type="term" value="C:cytoplasm"/>
    <property type="evidence" value="ECO:0007669"/>
    <property type="project" value="TreeGrafter"/>
</dbReference>
<gene>
    <name evidence="3" type="ORF">QSP1433_LOCUS12611</name>
</gene>
<dbReference type="PROSITE" id="PS51189">
    <property type="entry name" value="FAT"/>
    <property type="match status" value="1"/>
</dbReference>
<feature type="domain" description="FAT" evidence="2">
    <location>
        <begin position="271"/>
        <end position="723"/>
    </location>
</feature>
<dbReference type="Pfam" id="PF02259">
    <property type="entry name" value="FAT"/>
    <property type="match status" value="1"/>
</dbReference>
<dbReference type="InterPro" id="IPR003151">
    <property type="entry name" value="PIK-rel_kinase_FAT"/>
</dbReference>
<dbReference type="InterPro" id="IPR016024">
    <property type="entry name" value="ARM-type_fold"/>
</dbReference>
<feature type="region of interest" description="Disordered" evidence="1">
    <location>
        <begin position="376"/>
        <end position="407"/>
    </location>
</feature>
<dbReference type="SUPFAM" id="SSF48371">
    <property type="entry name" value="ARM repeat"/>
    <property type="match status" value="2"/>
</dbReference>
<dbReference type="InterPro" id="IPR050517">
    <property type="entry name" value="DDR_Repair_Kinase"/>
</dbReference>
<dbReference type="GO" id="GO:0031932">
    <property type="term" value="C:TORC2 complex"/>
    <property type="evidence" value="ECO:0007669"/>
    <property type="project" value="TreeGrafter"/>
</dbReference>
<dbReference type="GO" id="GO:0004674">
    <property type="term" value="F:protein serine/threonine kinase activity"/>
    <property type="evidence" value="ECO:0007669"/>
    <property type="project" value="TreeGrafter"/>
</dbReference>
<dbReference type="EMBL" id="HBHK01019912">
    <property type="protein sequence ID" value="CAD9695781.1"/>
    <property type="molecule type" value="Transcribed_RNA"/>
</dbReference>
<evidence type="ECO:0000313" key="3">
    <source>
        <dbReference type="EMBL" id="CAD9695781.1"/>
    </source>
</evidence>
<name>A0A7S2SC73_9STRA</name>
<organism evidence="3">
    <name type="scientific">Mucochytrium quahogii</name>
    <dbReference type="NCBI Taxonomy" id="96639"/>
    <lineage>
        <taxon>Eukaryota</taxon>
        <taxon>Sar</taxon>
        <taxon>Stramenopiles</taxon>
        <taxon>Bigyra</taxon>
        <taxon>Labyrinthulomycetes</taxon>
        <taxon>Thraustochytrida</taxon>
        <taxon>Thraustochytriidae</taxon>
        <taxon>Mucochytrium</taxon>
    </lineage>
</organism>
<dbReference type="AlphaFoldDB" id="A0A7S2SC73"/>
<accession>A0A7S2SC73</accession>
<evidence type="ECO:0000256" key="1">
    <source>
        <dbReference type="SAM" id="MobiDB-lite"/>
    </source>
</evidence>
<dbReference type="InterPro" id="IPR014009">
    <property type="entry name" value="PIK_FAT"/>
</dbReference>